<keyword evidence="3" id="KW-1185">Reference proteome</keyword>
<evidence type="ECO:0000313" key="2">
    <source>
        <dbReference type="EMBL" id="BBZ27872.1"/>
    </source>
</evidence>
<gene>
    <name evidence="2" type="ORF">MMAD_21670</name>
</gene>
<name>A0A7I7XFB3_9MYCO</name>
<evidence type="ECO:0000313" key="3">
    <source>
        <dbReference type="Proteomes" id="UP000466517"/>
    </source>
</evidence>
<dbReference type="AlphaFoldDB" id="A0A7I7XFB3"/>
<dbReference type="KEGG" id="mmag:MMAD_21670"/>
<feature type="region of interest" description="Disordered" evidence="1">
    <location>
        <begin position="1"/>
        <end position="21"/>
    </location>
</feature>
<feature type="compositionally biased region" description="Basic and acidic residues" evidence="1">
    <location>
        <begin position="9"/>
        <end position="21"/>
    </location>
</feature>
<evidence type="ECO:0000256" key="1">
    <source>
        <dbReference type="SAM" id="MobiDB-lite"/>
    </source>
</evidence>
<dbReference type="Proteomes" id="UP000466517">
    <property type="component" value="Chromosome"/>
</dbReference>
<proteinExistence type="predicted"/>
<dbReference type="EMBL" id="AP022610">
    <property type="protein sequence ID" value="BBZ27872.1"/>
    <property type="molecule type" value="Genomic_DNA"/>
</dbReference>
<accession>A0A7I7XFB3</accession>
<sequence length="55" mass="6105">MDNPAVTTDEDRPIRIPYPDHPDYGRVLDELGIICIAQDIPRWTPDGEGAAPDTD</sequence>
<protein>
    <submittedName>
        <fullName evidence="2">Uncharacterized protein</fullName>
    </submittedName>
</protein>
<organism evidence="2 3">
    <name type="scientific">Mycolicibacterium madagascariense</name>
    <dbReference type="NCBI Taxonomy" id="212765"/>
    <lineage>
        <taxon>Bacteria</taxon>
        <taxon>Bacillati</taxon>
        <taxon>Actinomycetota</taxon>
        <taxon>Actinomycetes</taxon>
        <taxon>Mycobacteriales</taxon>
        <taxon>Mycobacteriaceae</taxon>
        <taxon>Mycolicibacterium</taxon>
    </lineage>
</organism>
<reference evidence="2 3" key="1">
    <citation type="journal article" date="2019" name="Emerg. Microbes Infect.">
        <title>Comprehensive subspecies identification of 175 nontuberculous mycobacteria species based on 7547 genomic profiles.</title>
        <authorList>
            <person name="Matsumoto Y."/>
            <person name="Kinjo T."/>
            <person name="Motooka D."/>
            <person name="Nabeya D."/>
            <person name="Jung N."/>
            <person name="Uechi K."/>
            <person name="Horii T."/>
            <person name="Iida T."/>
            <person name="Fujita J."/>
            <person name="Nakamura S."/>
        </authorList>
    </citation>
    <scope>NUCLEOTIDE SEQUENCE [LARGE SCALE GENOMIC DNA]</scope>
    <source>
        <strain evidence="2 3">JCM 13574</strain>
    </source>
</reference>